<dbReference type="RefSeq" id="WP_081508435.1">
    <property type="nucleotide sequence ID" value="NZ_CP020474.1"/>
</dbReference>
<gene>
    <name evidence="3" type="ORF">ROSMUCSMR3_03923</name>
</gene>
<dbReference type="InterPro" id="IPR002104">
    <property type="entry name" value="Integrase_catalytic"/>
</dbReference>
<dbReference type="InterPro" id="IPR013762">
    <property type="entry name" value="Integrase-like_cat_sf"/>
</dbReference>
<dbReference type="EMBL" id="CP020474">
    <property type="protein sequence ID" value="ARE85369.1"/>
    <property type="molecule type" value="Genomic_DNA"/>
</dbReference>
<dbReference type="GO" id="GO:0003677">
    <property type="term" value="F:DNA binding"/>
    <property type="evidence" value="ECO:0007669"/>
    <property type="project" value="InterPro"/>
</dbReference>
<dbReference type="Pfam" id="PF00589">
    <property type="entry name" value="Phage_integrase"/>
    <property type="match status" value="1"/>
</dbReference>
<reference evidence="3 4" key="1">
    <citation type="submission" date="2017-03" db="EMBL/GenBank/DDBJ databases">
        <title>Genome Sequence of Roseovarius mucosus strain SMR3 Isolated from a culture of the Diatom Skeletonema marinoi.</title>
        <authorList>
            <person name="Topel M."/>
            <person name="Pinder M."/>
            <person name="Johansson O.N."/>
            <person name="Kourtchenko O."/>
            <person name="Godhe A."/>
            <person name="Clarke A.K."/>
        </authorList>
    </citation>
    <scope>NUCLEOTIDE SEQUENCE [LARGE SCALE GENOMIC DNA]</scope>
    <source>
        <strain evidence="3 4">SMR3</strain>
    </source>
</reference>
<evidence type="ECO:0000259" key="2">
    <source>
        <dbReference type="PROSITE" id="PS51898"/>
    </source>
</evidence>
<dbReference type="Gene3D" id="1.10.443.10">
    <property type="entry name" value="Intergrase catalytic core"/>
    <property type="match status" value="1"/>
</dbReference>
<proteinExistence type="predicted"/>
<evidence type="ECO:0000313" key="3">
    <source>
        <dbReference type="EMBL" id="ARE85369.1"/>
    </source>
</evidence>
<dbReference type="GO" id="GO:0006310">
    <property type="term" value="P:DNA recombination"/>
    <property type="evidence" value="ECO:0007669"/>
    <property type="project" value="UniProtKB-KW"/>
</dbReference>
<name>A0A1V0RUF1_9RHOB</name>
<dbReference type="OrthoDB" id="7363113at2"/>
<evidence type="ECO:0000256" key="1">
    <source>
        <dbReference type="ARBA" id="ARBA00023172"/>
    </source>
</evidence>
<evidence type="ECO:0000313" key="4">
    <source>
        <dbReference type="Proteomes" id="UP000192273"/>
    </source>
</evidence>
<sequence>MSLILPRAAWPAADRTMWDALHKKADPFDDPGALAHLRQTSSKTLEVRYARWMKWLTTFDPNALALPPAERATLPRLQSWLEALSHTKPMSRLMFFDSVLRVLRAADPDLDWTMQRRLLAGLKRAAGRGDPARKRGRILSSGVLLKVGLTYANADPLAVPNFLKRMIRLRDGMMIAMLAVLPIRRRAFCELALGQSVLLTSDEITISLSEEMTKTGVPWEASVPPQIEAMLRRYIVDVRPALLARGGRTHNILWVGKKGEILEQNGLGSRIGDLTLKLTGKRVSPHLFRDAAATTLARLSPESARLIQPVLAHSSAMTAERHYIHAQTIEAGRDYASLVQRLKGGRS</sequence>
<feature type="domain" description="Tyr recombinase" evidence="2">
    <location>
        <begin position="144"/>
        <end position="337"/>
    </location>
</feature>
<keyword evidence="1" id="KW-0233">DNA recombination</keyword>
<keyword evidence="4" id="KW-1185">Reference proteome</keyword>
<protein>
    <submittedName>
        <fullName evidence="3">Site-specific tyrosine recombinase XerC</fullName>
    </submittedName>
</protein>
<dbReference type="PROSITE" id="PS51898">
    <property type="entry name" value="TYR_RECOMBINASE"/>
    <property type="match status" value="1"/>
</dbReference>
<dbReference type="InterPro" id="IPR011010">
    <property type="entry name" value="DNA_brk_join_enz"/>
</dbReference>
<dbReference type="KEGG" id="rmm:ROSMUCSMR3_03923"/>
<dbReference type="SUPFAM" id="SSF56349">
    <property type="entry name" value="DNA breaking-rejoining enzymes"/>
    <property type="match status" value="1"/>
</dbReference>
<dbReference type="AlphaFoldDB" id="A0A1V0RUF1"/>
<organism evidence="3 4">
    <name type="scientific">Roseovarius mucosus</name>
    <dbReference type="NCBI Taxonomy" id="215743"/>
    <lineage>
        <taxon>Bacteria</taxon>
        <taxon>Pseudomonadati</taxon>
        <taxon>Pseudomonadota</taxon>
        <taxon>Alphaproteobacteria</taxon>
        <taxon>Rhodobacterales</taxon>
        <taxon>Roseobacteraceae</taxon>
        <taxon>Roseovarius</taxon>
    </lineage>
</organism>
<dbReference type="GO" id="GO:0015074">
    <property type="term" value="P:DNA integration"/>
    <property type="evidence" value="ECO:0007669"/>
    <property type="project" value="InterPro"/>
</dbReference>
<accession>A0A1V0RUF1</accession>
<dbReference type="Proteomes" id="UP000192273">
    <property type="component" value="Chromosome"/>
</dbReference>